<evidence type="ECO:0000313" key="5">
    <source>
        <dbReference type="EMBL" id="EFQ99067.1"/>
    </source>
</evidence>
<dbReference type="SUPFAM" id="SSF48403">
    <property type="entry name" value="Ankyrin repeat"/>
    <property type="match status" value="1"/>
</dbReference>
<keyword evidence="4" id="KW-1133">Transmembrane helix</keyword>
<dbReference type="EMBL" id="DS989823">
    <property type="protein sequence ID" value="EFQ99067.1"/>
    <property type="molecule type" value="Genomic_DNA"/>
</dbReference>
<reference evidence="6" key="1">
    <citation type="journal article" date="2012" name="MBio">
        <title>Comparative genome analysis of Trichophyton rubrum and related dermatophytes reveals candidate genes involved in infection.</title>
        <authorList>
            <person name="Martinez D.A."/>
            <person name="Oliver B.G."/>
            <person name="Graeser Y."/>
            <person name="Goldberg J.M."/>
            <person name="Li W."/>
            <person name="Martinez-Rossi N.M."/>
            <person name="Monod M."/>
            <person name="Shelest E."/>
            <person name="Barton R.C."/>
            <person name="Birch E."/>
            <person name="Brakhage A.A."/>
            <person name="Chen Z."/>
            <person name="Gurr S.J."/>
            <person name="Heiman D."/>
            <person name="Heitman J."/>
            <person name="Kosti I."/>
            <person name="Rossi A."/>
            <person name="Saif S."/>
            <person name="Samalova M."/>
            <person name="Saunders C.W."/>
            <person name="Shea T."/>
            <person name="Summerbell R.C."/>
            <person name="Xu J."/>
            <person name="Young S."/>
            <person name="Zeng Q."/>
            <person name="Birren B.W."/>
            <person name="Cuomo C.A."/>
            <person name="White T.C."/>
        </authorList>
    </citation>
    <scope>NUCLEOTIDE SEQUENCE [LARGE SCALE GENOMIC DNA]</scope>
    <source>
        <strain evidence="6">ATCC MYA-4604 / CBS 118893</strain>
    </source>
</reference>
<protein>
    <submittedName>
        <fullName evidence="5">Ankyrin repeat domain-containing protein 44</fullName>
    </submittedName>
</protein>
<keyword evidence="1" id="KW-0677">Repeat</keyword>
<dbReference type="PANTHER" id="PTHR24198">
    <property type="entry name" value="ANKYRIN REPEAT AND PROTEIN KINASE DOMAIN-CONTAINING PROTEIN"/>
    <property type="match status" value="1"/>
</dbReference>
<proteinExistence type="predicted"/>
<feature type="repeat" description="ANK" evidence="3">
    <location>
        <begin position="182"/>
        <end position="214"/>
    </location>
</feature>
<keyword evidence="4" id="KW-0472">Membrane</keyword>
<dbReference type="PROSITE" id="PS50088">
    <property type="entry name" value="ANK_REPEAT"/>
    <property type="match status" value="3"/>
</dbReference>
<feature type="transmembrane region" description="Helical" evidence="4">
    <location>
        <begin position="68"/>
        <end position="88"/>
    </location>
</feature>
<dbReference type="GeneID" id="10029846"/>
<dbReference type="eggNOG" id="KOG4177">
    <property type="taxonomic scope" value="Eukaryota"/>
</dbReference>
<dbReference type="AlphaFoldDB" id="E4UPN0"/>
<dbReference type="Pfam" id="PF12796">
    <property type="entry name" value="Ank_2"/>
    <property type="match status" value="2"/>
</dbReference>
<dbReference type="PANTHER" id="PTHR24198:SF165">
    <property type="entry name" value="ANKYRIN REPEAT-CONTAINING PROTEIN-RELATED"/>
    <property type="match status" value="1"/>
</dbReference>
<dbReference type="PROSITE" id="PS50297">
    <property type="entry name" value="ANK_REP_REGION"/>
    <property type="match status" value="3"/>
</dbReference>
<dbReference type="PRINTS" id="PR01415">
    <property type="entry name" value="ANKYRIN"/>
</dbReference>
<gene>
    <name evidence="5" type="ORF">MGYG_02080</name>
</gene>
<feature type="repeat" description="ANK" evidence="3">
    <location>
        <begin position="294"/>
        <end position="326"/>
    </location>
</feature>
<keyword evidence="2 3" id="KW-0040">ANK repeat</keyword>
<dbReference type="HOGENOM" id="CLU_498712_0_0_1"/>
<dbReference type="Pfam" id="PF00023">
    <property type="entry name" value="Ank"/>
    <property type="match status" value="1"/>
</dbReference>
<dbReference type="InterPro" id="IPR002110">
    <property type="entry name" value="Ankyrin_rpt"/>
</dbReference>
<dbReference type="Proteomes" id="UP000002669">
    <property type="component" value="Unassembled WGS sequence"/>
</dbReference>
<keyword evidence="6" id="KW-1185">Reference proteome</keyword>
<dbReference type="STRING" id="535722.E4UPN0"/>
<evidence type="ECO:0000256" key="2">
    <source>
        <dbReference type="ARBA" id="ARBA00023043"/>
    </source>
</evidence>
<evidence type="ECO:0000256" key="3">
    <source>
        <dbReference type="PROSITE-ProRule" id="PRU00023"/>
    </source>
</evidence>
<dbReference type="SMART" id="SM00248">
    <property type="entry name" value="ANK"/>
    <property type="match status" value="7"/>
</dbReference>
<dbReference type="InParanoid" id="E4UPN0"/>
<organism evidence="6">
    <name type="scientific">Arthroderma gypseum (strain ATCC MYA-4604 / CBS 118893)</name>
    <name type="common">Microsporum gypseum</name>
    <dbReference type="NCBI Taxonomy" id="535722"/>
    <lineage>
        <taxon>Eukaryota</taxon>
        <taxon>Fungi</taxon>
        <taxon>Dikarya</taxon>
        <taxon>Ascomycota</taxon>
        <taxon>Pezizomycotina</taxon>
        <taxon>Eurotiomycetes</taxon>
        <taxon>Eurotiomycetidae</taxon>
        <taxon>Onygenales</taxon>
        <taxon>Arthrodermataceae</taxon>
        <taxon>Nannizzia</taxon>
    </lineage>
</organism>
<dbReference type="RefSeq" id="XP_003174550.1">
    <property type="nucleotide sequence ID" value="XM_003174502.1"/>
</dbReference>
<dbReference type="OMA" id="AEFWFPA"/>
<dbReference type="Gene3D" id="1.25.40.20">
    <property type="entry name" value="Ankyrin repeat-containing domain"/>
    <property type="match status" value="3"/>
</dbReference>
<evidence type="ECO:0000256" key="4">
    <source>
        <dbReference type="SAM" id="Phobius"/>
    </source>
</evidence>
<accession>E4UPN0</accession>
<dbReference type="InterPro" id="IPR036770">
    <property type="entry name" value="Ankyrin_rpt-contain_sf"/>
</dbReference>
<dbReference type="VEuPathDB" id="FungiDB:MGYG_02080"/>
<sequence length="546" mass="60034">MVKLEDRTDQPPYGSRRTYWGSSHCAAHTSLSHGPQTISATARQVDNSCSPSCRCRCHIGKKYGQFRIAPFHSLFGSISIIFFGWRLMGPRCNILSCHKIRMKLMEVTYSTPLKPLGISIVASARFYDGTPSIGISLGPTVNIINEQDYRSIFPCVRGLKLLELKKMLQRRPGAIIDVSHRQGFSSLHYAFELGSVEAIKVLLAAGSDPFHEDHWGMPAMFDAFVRMLGPAKCSASIQTKDKAELEKALPFSVFFDDYNFTHLHRVVVGARPLRIEAALSMGLHAGDINAQDDMGMTPLHWAALKDDVEAVSALLAAGADFTIRNKRGKTALWKACLNNAYASAVQLLAFGADVNAGSNYGYMPIHGAAKSNASDELLSLLLEHGAELDDARNSFDRTPLNRAISCDIAQSCAFLLDRGANINRLNREGDTPIFEGVKKNAHACLELLISRGAEYHHVRVKQTVLHVAAMRGDRRTFEILMAAEIEGVDVNARDGEGMTARGLFARRVGVPAETIAAFNHLLVSLNPKGIEESDEEKFSDAVEYLE</sequence>
<evidence type="ECO:0000256" key="1">
    <source>
        <dbReference type="ARBA" id="ARBA00022737"/>
    </source>
</evidence>
<keyword evidence="4" id="KW-0812">Transmembrane</keyword>
<evidence type="ECO:0000313" key="6">
    <source>
        <dbReference type="Proteomes" id="UP000002669"/>
    </source>
</evidence>
<dbReference type="OrthoDB" id="4340554at2759"/>
<feature type="repeat" description="ANK" evidence="3">
    <location>
        <begin position="360"/>
        <end position="393"/>
    </location>
</feature>
<name>E4UPN0_ARTGP</name>